<feature type="domain" description="OmpA-like" evidence="2">
    <location>
        <begin position="27"/>
        <end position="136"/>
    </location>
</feature>
<proteinExistence type="predicted"/>
<dbReference type="InterPro" id="IPR036737">
    <property type="entry name" value="OmpA-like_sf"/>
</dbReference>
<evidence type="ECO:0000313" key="4">
    <source>
        <dbReference type="Proteomes" id="UP000553193"/>
    </source>
</evidence>
<keyword evidence="1" id="KW-0472">Membrane</keyword>
<dbReference type="InterPro" id="IPR006665">
    <property type="entry name" value="OmpA-like"/>
</dbReference>
<keyword evidence="4" id="KW-1185">Reference proteome</keyword>
<name>A0A840AET9_9PROT</name>
<dbReference type="Gene3D" id="3.30.1330.60">
    <property type="entry name" value="OmpA-like domain"/>
    <property type="match status" value="1"/>
</dbReference>
<gene>
    <name evidence="3" type="ORF">GGQ83_002436</name>
</gene>
<dbReference type="GO" id="GO:0016020">
    <property type="term" value="C:membrane"/>
    <property type="evidence" value="ECO:0007669"/>
    <property type="project" value="UniProtKB-UniRule"/>
</dbReference>
<dbReference type="AlphaFoldDB" id="A0A840AET9"/>
<evidence type="ECO:0000256" key="1">
    <source>
        <dbReference type="PROSITE-ProRule" id="PRU00473"/>
    </source>
</evidence>
<dbReference type="Pfam" id="PF00691">
    <property type="entry name" value="OmpA"/>
    <property type="match status" value="1"/>
</dbReference>
<dbReference type="PROSITE" id="PS51257">
    <property type="entry name" value="PROKAR_LIPOPROTEIN"/>
    <property type="match status" value="1"/>
</dbReference>
<accession>A0A840AET9</accession>
<sequence>MRRRMLLTAAAPLILAGCESFNNLTGRRLEDEPVDVVFFTIDGDTLDDAGRAVVQGAARGAARHPYARVNVFGYAGPAGGVAFNRELSDRRARHVADLLREAGVAGDRIFVVPRGPVPFEAAPIESRRVEIRLARQ</sequence>
<comment type="caution">
    <text evidence="3">The sequence shown here is derived from an EMBL/GenBank/DDBJ whole genome shotgun (WGS) entry which is preliminary data.</text>
</comment>
<dbReference type="Proteomes" id="UP000553193">
    <property type="component" value="Unassembled WGS sequence"/>
</dbReference>
<dbReference type="SUPFAM" id="SSF103088">
    <property type="entry name" value="OmpA-like"/>
    <property type="match status" value="1"/>
</dbReference>
<evidence type="ECO:0000313" key="3">
    <source>
        <dbReference type="EMBL" id="MBB3898993.1"/>
    </source>
</evidence>
<evidence type="ECO:0000259" key="2">
    <source>
        <dbReference type="PROSITE" id="PS51123"/>
    </source>
</evidence>
<dbReference type="CDD" id="cd07185">
    <property type="entry name" value="OmpA_C-like"/>
    <property type="match status" value="1"/>
</dbReference>
<organism evidence="3 4">
    <name type="scientific">Roseococcus suduntuyensis</name>
    <dbReference type="NCBI Taxonomy" id="455361"/>
    <lineage>
        <taxon>Bacteria</taxon>
        <taxon>Pseudomonadati</taxon>
        <taxon>Pseudomonadota</taxon>
        <taxon>Alphaproteobacteria</taxon>
        <taxon>Acetobacterales</taxon>
        <taxon>Roseomonadaceae</taxon>
        <taxon>Roseococcus</taxon>
    </lineage>
</organism>
<dbReference type="PROSITE" id="PS51123">
    <property type="entry name" value="OMPA_2"/>
    <property type="match status" value="1"/>
</dbReference>
<protein>
    <submittedName>
        <fullName evidence="3">Outer membrane protein OmpA-like peptidoglycan-associated protein</fullName>
    </submittedName>
</protein>
<dbReference type="EMBL" id="JACIDJ010000003">
    <property type="protein sequence ID" value="MBB3898993.1"/>
    <property type="molecule type" value="Genomic_DNA"/>
</dbReference>
<reference evidence="3 4" key="1">
    <citation type="submission" date="2020-08" db="EMBL/GenBank/DDBJ databases">
        <title>Genomic Encyclopedia of Type Strains, Phase IV (KMG-IV): sequencing the most valuable type-strain genomes for metagenomic binning, comparative biology and taxonomic classification.</title>
        <authorList>
            <person name="Goeker M."/>
        </authorList>
    </citation>
    <scope>NUCLEOTIDE SEQUENCE [LARGE SCALE GENOMIC DNA]</scope>
    <source>
        <strain evidence="3 4">DSM 19979</strain>
    </source>
</reference>